<feature type="transmembrane region" description="Helical" evidence="7">
    <location>
        <begin position="6"/>
        <end position="24"/>
    </location>
</feature>
<feature type="transmembrane region" description="Helical" evidence="7">
    <location>
        <begin position="45"/>
        <end position="66"/>
    </location>
</feature>
<reference evidence="8" key="1">
    <citation type="submission" date="2021-03" db="EMBL/GenBank/DDBJ databases">
        <title>Genomic Encyclopedia of Type Strains, Phase IV (KMG-IV): sequencing the most valuable type-strain genomes for metagenomic binning, comparative biology and taxonomic classification.</title>
        <authorList>
            <person name="Goeker M."/>
        </authorList>
    </citation>
    <scope>NUCLEOTIDE SEQUENCE</scope>
    <source>
        <strain evidence="8">DSM 107338</strain>
    </source>
</reference>
<evidence type="ECO:0000256" key="2">
    <source>
        <dbReference type="ARBA" id="ARBA00005262"/>
    </source>
</evidence>
<feature type="transmembrane region" description="Helical" evidence="7">
    <location>
        <begin position="163"/>
        <end position="180"/>
    </location>
</feature>
<feature type="transmembrane region" description="Helical" evidence="7">
    <location>
        <begin position="72"/>
        <end position="96"/>
    </location>
</feature>
<keyword evidence="3" id="KW-1003">Cell membrane</keyword>
<dbReference type="GO" id="GO:0015109">
    <property type="term" value="F:chromate transmembrane transporter activity"/>
    <property type="evidence" value="ECO:0007669"/>
    <property type="project" value="InterPro"/>
</dbReference>
<dbReference type="PANTHER" id="PTHR43663:SF1">
    <property type="entry name" value="CHROMATE TRANSPORTER"/>
    <property type="match status" value="1"/>
</dbReference>
<dbReference type="RefSeq" id="WP_149474980.1">
    <property type="nucleotide sequence ID" value="NZ_JAGGMB010000001.1"/>
</dbReference>
<accession>A0A9X1CEA1</accession>
<sequence length="181" mass="19649">MYWNLFLTFFRIGLVSFGGGYAMLPLIEYEVKSNNWLTTQQLTDAIAIAGMSPGPIATNSAVFVGYNVGGILGAIISAIAISFPSLIIVVLIALFVSKVKSNHSIISYVFYGLRPVITALIVYAAINFAIQNNIIQGISLIDVDWISIVFVFIALAMLLFTKLSPVIIIFLSGLAGIIVYY</sequence>
<keyword evidence="9" id="KW-1185">Reference proteome</keyword>
<dbReference type="Pfam" id="PF02417">
    <property type="entry name" value="Chromate_transp"/>
    <property type="match status" value="1"/>
</dbReference>
<evidence type="ECO:0000256" key="3">
    <source>
        <dbReference type="ARBA" id="ARBA00022475"/>
    </source>
</evidence>
<dbReference type="AlphaFoldDB" id="A0A9X1CEA1"/>
<evidence type="ECO:0000313" key="8">
    <source>
        <dbReference type="EMBL" id="MBP2076033.1"/>
    </source>
</evidence>
<evidence type="ECO:0000313" key="9">
    <source>
        <dbReference type="Proteomes" id="UP001138793"/>
    </source>
</evidence>
<proteinExistence type="inferred from homology"/>
<protein>
    <submittedName>
        <fullName evidence="8">Chromate transporter</fullName>
    </submittedName>
</protein>
<comment type="subcellular location">
    <subcellularLocation>
        <location evidence="1">Cell membrane</location>
        <topology evidence="1">Multi-pass membrane protein</topology>
    </subcellularLocation>
</comment>
<dbReference type="OrthoDB" id="9027281at2"/>
<feature type="transmembrane region" description="Helical" evidence="7">
    <location>
        <begin position="108"/>
        <end position="128"/>
    </location>
</feature>
<feature type="transmembrane region" description="Helical" evidence="7">
    <location>
        <begin position="134"/>
        <end position="156"/>
    </location>
</feature>
<keyword evidence="4 7" id="KW-0812">Transmembrane</keyword>
<keyword evidence="6 7" id="KW-0472">Membrane</keyword>
<evidence type="ECO:0000256" key="1">
    <source>
        <dbReference type="ARBA" id="ARBA00004651"/>
    </source>
</evidence>
<dbReference type="Proteomes" id="UP001138793">
    <property type="component" value="Unassembled WGS sequence"/>
</dbReference>
<evidence type="ECO:0000256" key="6">
    <source>
        <dbReference type="ARBA" id="ARBA00023136"/>
    </source>
</evidence>
<keyword evidence="5 7" id="KW-1133">Transmembrane helix</keyword>
<dbReference type="InterPro" id="IPR003370">
    <property type="entry name" value="Chromate_transpt"/>
</dbReference>
<dbReference type="GO" id="GO:0005886">
    <property type="term" value="C:plasma membrane"/>
    <property type="evidence" value="ECO:0007669"/>
    <property type="project" value="UniProtKB-SubCell"/>
</dbReference>
<organism evidence="8 9">
    <name type="scientific">Oceanobacillus polygoni</name>
    <dbReference type="NCBI Taxonomy" id="1235259"/>
    <lineage>
        <taxon>Bacteria</taxon>
        <taxon>Bacillati</taxon>
        <taxon>Bacillota</taxon>
        <taxon>Bacilli</taxon>
        <taxon>Bacillales</taxon>
        <taxon>Bacillaceae</taxon>
        <taxon>Oceanobacillus</taxon>
    </lineage>
</organism>
<gene>
    <name evidence="8" type="ORF">J2Z64_000244</name>
</gene>
<dbReference type="EMBL" id="JAGGMB010000001">
    <property type="protein sequence ID" value="MBP2076033.1"/>
    <property type="molecule type" value="Genomic_DNA"/>
</dbReference>
<comment type="caution">
    <text evidence="8">The sequence shown here is derived from an EMBL/GenBank/DDBJ whole genome shotgun (WGS) entry which is preliminary data.</text>
</comment>
<evidence type="ECO:0000256" key="7">
    <source>
        <dbReference type="SAM" id="Phobius"/>
    </source>
</evidence>
<dbReference type="PANTHER" id="PTHR43663">
    <property type="entry name" value="CHROMATE TRANSPORT PROTEIN-RELATED"/>
    <property type="match status" value="1"/>
</dbReference>
<name>A0A9X1CEA1_9BACI</name>
<evidence type="ECO:0000256" key="5">
    <source>
        <dbReference type="ARBA" id="ARBA00022989"/>
    </source>
</evidence>
<evidence type="ECO:0000256" key="4">
    <source>
        <dbReference type="ARBA" id="ARBA00022692"/>
    </source>
</evidence>
<dbReference type="InterPro" id="IPR052518">
    <property type="entry name" value="CHR_Transporter"/>
</dbReference>
<comment type="similarity">
    <text evidence="2">Belongs to the chromate ion transporter (CHR) (TC 2.A.51) family.</text>
</comment>